<evidence type="ECO:0000256" key="1">
    <source>
        <dbReference type="SAM" id="MobiDB-lite"/>
    </source>
</evidence>
<dbReference type="AlphaFoldDB" id="A0AAV6VZD4"/>
<protein>
    <submittedName>
        <fullName evidence="2">Uncharacterized protein</fullName>
    </submittedName>
</protein>
<feature type="compositionally biased region" description="Basic and acidic residues" evidence="1">
    <location>
        <begin position="149"/>
        <end position="161"/>
    </location>
</feature>
<dbReference type="EMBL" id="JAFNEN010000002">
    <property type="protein sequence ID" value="KAG8201949.1"/>
    <property type="molecule type" value="Genomic_DNA"/>
</dbReference>
<organism evidence="2 3">
    <name type="scientific">Oedothorax gibbosus</name>
    <dbReference type="NCBI Taxonomy" id="931172"/>
    <lineage>
        <taxon>Eukaryota</taxon>
        <taxon>Metazoa</taxon>
        <taxon>Ecdysozoa</taxon>
        <taxon>Arthropoda</taxon>
        <taxon>Chelicerata</taxon>
        <taxon>Arachnida</taxon>
        <taxon>Araneae</taxon>
        <taxon>Araneomorphae</taxon>
        <taxon>Entelegynae</taxon>
        <taxon>Araneoidea</taxon>
        <taxon>Linyphiidae</taxon>
        <taxon>Erigoninae</taxon>
        <taxon>Oedothorax</taxon>
    </lineage>
</organism>
<evidence type="ECO:0000313" key="3">
    <source>
        <dbReference type="Proteomes" id="UP000827092"/>
    </source>
</evidence>
<name>A0AAV6VZD4_9ARAC</name>
<comment type="caution">
    <text evidence="2">The sequence shown here is derived from an EMBL/GenBank/DDBJ whole genome shotgun (WGS) entry which is preliminary data.</text>
</comment>
<sequence length="271" mass="31126">MKAKRRTPSPAKDKQEQNGIREARDNIPREVICARMVGNKAPATQLIDSCKGLAVSEGIVPRSYIPPPLSKHEGLTRIVWKNFENGKVYSHKMPVEKKDVENHGAHRGPVVEERLLHSHHRDKKLKTSSIQTTDPKPYRKNPERHHKKSIEEEMHLRPLNERHHKFPNPVLLDKTAGSNQPSSQISKQNLLKQAKHEKVNNRRRQRGGRRYKRNRLDKTLALIDGNLVISTITPQVNTVTTKTPNSFDLKISKPKTTITREGYPLKISSYW</sequence>
<feature type="region of interest" description="Disordered" evidence="1">
    <location>
        <begin position="100"/>
        <end position="213"/>
    </location>
</feature>
<feature type="compositionally biased region" description="Basic and acidic residues" evidence="1">
    <location>
        <begin position="11"/>
        <end position="25"/>
    </location>
</feature>
<reference evidence="2 3" key="1">
    <citation type="journal article" date="2022" name="Nat. Ecol. Evol.">
        <title>A masculinizing supergene underlies an exaggerated male reproductive morph in a spider.</title>
        <authorList>
            <person name="Hendrickx F."/>
            <person name="De Corte Z."/>
            <person name="Sonet G."/>
            <person name="Van Belleghem S.M."/>
            <person name="Kostlbacher S."/>
            <person name="Vangestel C."/>
        </authorList>
    </citation>
    <scope>NUCLEOTIDE SEQUENCE [LARGE SCALE GENOMIC DNA]</scope>
    <source>
        <strain evidence="2">W744_W776</strain>
    </source>
</reference>
<gene>
    <name evidence="2" type="ORF">JTE90_027424</name>
</gene>
<feature type="compositionally biased region" description="Basic residues" evidence="1">
    <location>
        <begin position="117"/>
        <end position="126"/>
    </location>
</feature>
<dbReference type="Proteomes" id="UP000827092">
    <property type="component" value="Unassembled WGS sequence"/>
</dbReference>
<feature type="compositionally biased region" description="Basic residues" evidence="1">
    <location>
        <begin position="201"/>
        <end position="213"/>
    </location>
</feature>
<feature type="compositionally biased region" description="Basic and acidic residues" evidence="1">
    <location>
        <begin position="100"/>
        <end position="116"/>
    </location>
</feature>
<proteinExistence type="predicted"/>
<evidence type="ECO:0000313" key="2">
    <source>
        <dbReference type="EMBL" id="KAG8201949.1"/>
    </source>
</evidence>
<accession>A0AAV6VZD4</accession>
<feature type="region of interest" description="Disordered" evidence="1">
    <location>
        <begin position="1"/>
        <end position="25"/>
    </location>
</feature>
<feature type="compositionally biased region" description="Polar residues" evidence="1">
    <location>
        <begin position="176"/>
        <end position="191"/>
    </location>
</feature>
<keyword evidence="3" id="KW-1185">Reference proteome</keyword>